<dbReference type="EMBL" id="JANUGV010000002">
    <property type="protein sequence ID" value="MCS0608530.1"/>
    <property type="molecule type" value="Genomic_DNA"/>
</dbReference>
<dbReference type="PIRSF" id="PIRSF004649">
    <property type="entry name" value="MlaC"/>
    <property type="match status" value="1"/>
</dbReference>
<evidence type="ECO:0000256" key="1">
    <source>
        <dbReference type="SAM" id="SignalP"/>
    </source>
</evidence>
<gene>
    <name evidence="2" type="ORF">NX773_10180</name>
</gene>
<comment type="caution">
    <text evidence="2">The sequence shown here is derived from an EMBL/GenBank/DDBJ whole genome shotgun (WGS) entry which is preliminary data.</text>
</comment>
<accession>A0ABT2BJ46</accession>
<evidence type="ECO:0000313" key="2">
    <source>
        <dbReference type="EMBL" id="MCS0608530.1"/>
    </source>
</evidence>
<reference evidence="2 3" key="1">
    <citation type="submission" date="2022-08" db="EMBL/GenBank/DDBJ databases">
        <title>Reclassification of Massilia species as members of the genera Telluria, Duganella, Pseudoduganella, Mokoshia gen. nov. and Zemynaea gen. nov. using orthogonal and non-orthogonal genome-based approaches.</title>
        <authorList>
            <person name="Bowman J.P."/>
        </authorList>
    </citation>
    <scope>NUCLEOTIDE SEQUENCE [LARGE SCALE GENOMIC DNA]</scope>
    <source>
        <strain evidence="2 3">JCM 31607</strain>
    </source>
</reference>
<dbReference type="Pfam" id="PF05494">
    <property type="entry name" value="MlaC"/>
    <property type="match status" value="1"/>
</dbReference>
<dbReference type="InterPro" id="IPR008869">
    <property type="entry name" value="MlaC/ttg2D"/>
</dbReference>
<dbReference type="Gene3D" id="1.10.10.640">
    <property type="entry name" value="phospholipid-binding protein"/>
    <property type="match status" value="1"/>
</dbReference>
<dbReference type="Gene3D" id="3.10.450.50">
    <property type="match status" value="1"/>
</dbReference>
<feature type="chain" id="PRO_5045091960" evidence="1">
    <location>
        <begin position="21"/>
        <end position="205"/>
    </location>
</feature>
<organism evidence="2 3">
    <name type="scientific">Massilia solisilvae</name>
    <dbReference type="NCBI Taxonomy" id="1811225"/>
    <lineage>
        <taxon>Bacteria</taxon>
        <taxon>Pseudomonadati</taxon>
        <taxon>Pseudomonadota</taxon>
        <taxon>Betaproteobacteria</taxon>
        <taxon>Burkholderiales</taxon>
        <taxon>Oxalobacteraceae</taxon>
        <taxon>Telluria group</taxon>
        <taxon>Massilia</taxon>
    </lineage>
</organism>
<sequence length="205" mass="22890">MKPYVWIPVALVVAASHVQAQQNESRPDRMVRATIDGVMAAIHNDPVAAKGDADRIYRIVQQKFLPNTDFMLTTQYAVGKEAWAKATQAQRDALFRQFQTLLARTYATQLMQIRGQQTQFKYPPMAALPSSATDAVVRTQVVSGGDTMPIDYRVHKTDAGWKIYDINMMGAWMIVVYRQQFAGQLAKGGIDGLIKYLVAHNEANA</sequence>
<name>A0ABT2BJ46_9BURK</name>
<dbReference type="PANTHER" id="PTHR36573">
    <property type="entry name" value="INTERMEMBRANE PHOSPHOLIPID TRANSPORT SYSTEM BINDING PROTEIN MLAC"/>
    <property type="match status" value="1"/>
</dbReference>
<dbReference type="RefSeq" id="WP_258856220.1">
    <property type="nucleotide sequence ID" value="NZ_JANUGV010000002.1"/>
</dbReference>
<proteinExistence type="predicted"/>
<feature type="signal peptide" evidence="1">
    <location>
        <begin position="1"/>
        <end position="20"/>
    </location>
</feature>
<keyword evidence="1" id="KW-0732">Signal</keyword>
<keyword evidence="3" id="KW-1185">Reference proteome</keyword>
<evidence type="ECO:0000313" key="3">
    <source>
        <dbReference type="Proteomes" id="UP001205861"/>
    </source>
</evidence>
<dbReference type="Proteomes" id="UP001205861">
    <property type="component" value="Unassembled WGS sequence"/>
</dbReference>
<dbReference type="PANTHER" id="PTHR36573:SF1">
    <property type="entry name" value="INTERMEMBRANE PHOSPHOLIPID TRANSPORT SYSTEM BINDING PROTEIN MLAC"/>
    <property type="match status" value="1"/>
</dbReference>
<protein>
    <submittedName>
        <fullName evidence="2">ABC transporter substrate-binding protein</fullName>
    </submittedName>
</protein>